<keyword evidence="2" id="KW-1185">Reference proteome</keyword>
<dbReference type="RefSeq" id="WP_345100183.1">
    <property type="nucleotide sequence ID" value="NZ_BAABGS010000074.1"/>
</dbReference>
<accession>A0ABW5DEY5</accession>
<protein>
    <submittedName>
        <fullName evidence="1">Uncharacterized protein</fullName>
    </submittedName>
</protein>
<name>A0ABW5DEY5_9HYPH</name>
<sequence>MFSFRIGTSAWDLDQARFVPLLRLIRKMRAEVEREASTQRLRCEKARCSAAFALEALDSDPDNSALEHRVHVLTETLMDSEQRLGQLEREAAFLSGLERELLDFTEKVFTPHPALSSRMASSLPNR</sequence>
<proteinExistence type="predicted"/>
<evidence type="ECO:0000313" key="1">
    <source>
        <dbReference type="EMBL" id="MFD2258924.1"/>
    </source>
</evidence>
<dbReference type="EMBL" id="JBHUIR010000017">
    <property type="protein sequence ID" value="MFD2258924.1"/>
    <property type="molecule type" value="Genomic_DNA"/>
</dbReference>
<reference evidence="2" key="1">
    <citation type="journal article" date="2019" name="Int. J. Syst. Evol. Microbiol.">
        <title>The Global Catalogue of Microorganisms (GCM) 10K type strain sequencing project: providing services to taxonomists for standard genome sequencing and annotation.</title>
        <authorList>
            <consortium name="The Broad Institute Genomics Platform"/>
            <consortium name="The Broad Institute Genome Sequencing Center for Infectious Disease"/>
            <person name="Wu L."/>
            <person name="Ma J."/>
        </authorList>
    </citation>
    <scope>NUCLEOTIDE SEQUENCE [LARGE SCALE GENOMIC DNA]</scope>
    <source>
        <strain evidence="2">KCTC 23707</strain>
    </source>
</reference>
<comment type="caution">
    <text evidence="1">The sequence shown here is derived from an EMBL/GenBank/DDBJ whole genome shotgun (WGS) entry which is preliminary data.</text>
</comment>
<organism evidence="1 2">
    <name type="scientific">Chelativorans composti</name>
    <dbReference type="NCBI Taxonomy" id="768533"/>
    <lineage>
        <taxon>Bacteria</taxon>
        <taxon>Pseudomonadati</taxon>
        <taxon>Pseudomonadota</taxon>
        <taxon>Alphaproteobacteria</taxon>
        <taxon>Hyphomicrobiales</taxon>
        <taxon>Phyllobacteriaceae</taxon>
        <taxon>Chelativorans</taxon>
    </lineage>
</organism>
<gene>
    <name evidence="1" type="ORF">ACFSMZ_04005</name>
</gene>
<evidence type="ECO:0000313" key="2">
    <source>
        <dbReference type="Proteomes" id="UP001597373"/>
    </source>
</evidence>
<dbReference type="Proteomes" id="UP001597373">
    <property type="component" value="Unassembled WGS sequence"/>
</dbReference>